<dbReference type="KEGG" id="mcad:Pan265_13110"/>
<protein>
    <submittedName>
        <fullName evidence="2">Uncharacterized protein</fullName>
    </submittedName>
</protein>
<dbReference type="AlphaFoldDB" id="A0A518BWX0"/>
<keyword evidence="1" id="KW-0812">Transmembrane</keyword>
<gene>
    <name evidence="2" type="ORF">Pan265_13110</name>
</gene>
<feature type="transmembrane region" description="Helical" evidence="1">
    <location>
        <begin position="39"/>
        <end position="57"/>
    </location>
</feature>
<dbReference type="Proteomes" id="UP000320386">
    <property type="component" value="Chromosome"/>
</dbReference>
<dbReference type="RefSeq" id="WP_145445609.1">
    <property type="nucleotide sequence ID" value="NZ_CP036280.1"/>
</dbReference>
<feature type="transmembrane region" description="Helical" evidence="1">
    <location>
        <begin position="7"/>
        <end position="27"/>
    </location>
</feature>
<keyword evidence="1" id="KW-0472">Membrane</keyword>
<keyword evidence="1" id="KW-1133">Transmembrane helix</keyword>
<proteinExistence type="predicted"/>
<evidence type="ECO:0000256" key="1">
    <source>
        <dbReference type="SAM" id="Phobius"/>
    </source>
</evidence>
<dbReference type="EMBL" id="CP036280">
    <property type="protein sequence ID" value="QDU71461.1"/>
    <property type="molecule type" value="Genomic_DNA"/>
</dbReference>
<accession>A0A518BWX0</accession>
<organism evidence="2 3">
    <name type="scientific">Mucisphaera calidilacus</name>
    <dbReference type="NCBI Taxonomy" id="2527982"/>
    <lineage>
        <taxon>Bacteria</taxon>
        <taxon>Pseudomonadati</taxon>
        <taxon>Planctomycetota</taxon>
        <taxon>Phycisphaerae</taxon>
        <taxon>Phycisphaerales</taxon>
        <taxon>Phycisphaeraceae</taxon>
        <taxon>Mucisphaera</taxon>
    </lineage>
</organism>
<evidence type="ECO:0000313" key="2">
    <source>
        <dbReference type="EMBL" id="QDU71461.1"/>
    </source>
</evidence>
<keyword evidence="3" id="KW-1185">Reference proteome</keyword>
<reference evidence="2 3" key="1">
    <citation type="submission" date="2019-02" db="EMBL/GenBank/DDBJ databases">
        <title>Deep-cultivation of Planctomycetes and their phenomic and genomic characterization uncovers novel biology.</title>
        <authorList>
            <person name="Wiegand S."/>
            <person name="Jogler M."/>
            <person name="Boedeker C."/>
            <person name="Pinto D."/>
            <person name="Vollmers J."/>
            <person name="Rivas-Marin E."/>
            <person name="Kohn T."/>
            <person name="Peeters S.H."/>
            <person name="Heuer A."/>
            <person name="Rast P."/>
            <person name="Oberbeckmann S."/>
            <person name="Bunk B."/>
            <person name="Jeske O."/>
            <person name="Meyerdierks A."/>
            <person name="Storesund J.E."/>
            <person name="Kallscheuer N."/>
            <person name="Luecker S."/>
            <person name="Lage O.M."/>
            <person name="Pohl T."/>
            <person name="Merkel B.J."/>
            <person name="Hornburger P."/>
            <person name="Mueller R.-W."/>
            <person name="Bruemmer F."/>
            <person name="Labrenz M."/>
            <person name="Spormann A.M."/>
            <person name="Op den Camp H."/>
            <person name="Overmann J."/>
            <person name="Amann R."/>
            <person name="Jetten M.S.M."/>
            <person name="Mascher T."/>
            <person name="Medema M.H."/>
            <person name="Devos D.P."/>
            <person name="Kaster A.-K."/>
            <person name="Ovreas L."/>
            <person name="Rohde M."/>
            <person name="Galperin M.Y."/>
            <person name="Jogler C."/>
        </authorList>
    </citation>
    <scope>NUCLEOTIDE SEQUENCE [LARGE SCALE GENOMIC DNA]</scope>
    <source>
        <strain evidence="2 3">Pan265</strain>
    </source>
</reference>
<name>A0A518BWX0_9BACT</name>
<evidence type="ECO:0000313" key="3">
    <source>
        <dbReference type="Proteomes" id="UP000320386"/>
    </source>
</evidence>
<sequence>MTPRQTIHLLVGLPGLLLTLAPSLLYFYGVIEHSTTKTLMLVGMILWFVAASVAALLQEGVRHAASDEG</sequence>